<evidence type="ECO:0000259" key="1">
    <source>
        <dbReference type="SMART" id="SM00481"/>
    </source>
</evidence>
<reference evidence="2 3" key="1">
    <citation type="submission" date="2018-08" db="EMBL/GenBank/DDBJ databases">
        <title>Recombination of ecologically and evolutionarily significant loci maintains genetic cohesion in the Pseudomonas syringae species complex.</title>
        <authorList>
            <person name="Dillon M."/>
            <person name="Thakur S."/>
            <person name="Almeida R.N.D."/>
            <person name="Weir B.S."/>
            <person name="Guttman D.S."/>
        </authorList>
    </citation>
    <scope>NUCLEOTIDE SEQUENCE [LARGE SCALE GENOMIC DNA]</scope>
    <source>
        <strain evidence="2 3">ICMP 13052</strain>
    </source>
</reference>
<comment type="caution">
    <text evidence="2">The sequence shown here is derived from an EMBL/GenBank/DDBJ whole genome shotgun (WGS) entry which is preliminary data.</text>
</comment>
<dbReference type="Proteomes" id="UP000269044">
    <property type="component" value="Unassembled WGS sequence"/>
</dbReference>
<protein>
    <submittedName>
        <fullName evidence="2">Phosphotransferase domain-containing protein</fullName>
    </submittedName>
</protein>
<dbReference type="InterPro" id="IPR027417">
    <property type="entry name" value="P-loop_NTPase"/>
</dbReference>
<dbReference type="InterPro" id="IPR003141">
    <property type="entry name" value="Pol/His_phosphatase_N"/>
</dbReference>
<accession>A0A3M4K857</accession>
<dbReference type="CDD" id="cd07432">
    <property type="entry name" value="PHP_HisPPase"/>
    <property type="match status" value="1"/>
</dbReference>
<dbReference type="SUPFAM" id="SSF89550">
    <property type="entry name" value="PHP domain-like"/>
    <property type="match status" value="1"/>
</dbReference>
<organism evidence="2 3">
    <name type="scientific">Pseudomonas syringae pv. delphinii</name>
    <dbReference type="NCBI Taxonomy" id="192088"/>
    <lineage>
        <taxon>Bacteria</taxon>
        <taxon>Pseudomonadati</taxon>
        <taxon>Pseudomonadota</taxon>
        <taxon>Gammaproteobacteria</taxon>
        <taxon>Pseudomonadales</taxon>
        <taxon>Pseudomonadaceae</taxon>
        <taxon>Pseudomonas</taxon>
    </lineage>
</organism>
<gene>
    <name evidence="2" type="ORF">ALQ08_02265</name>
</gene>
<dbReference type="Gene3D" id="3.40.50.300">
    <property type="entry name" value="P-loop containing nucleotide triphosphate hydrolases"/>
    <property type="match status" value="1"/>
</dbReference>
<dbReference type="EMBL" id="RBRA01000112">
    <property type="protein sequence ID" value="RMQ25488.1"/>
    <property type="molecule type" value="Genomic_DNA"/>
</dbReference>
<dbReference type="Gene3D" id="3.20.20.140">
    <property type="entry name" value="Metal-dependent hydrolases"/>
    <property type="match status" value="1"/>
</dbReference>
<dbReference type="GO" id="GO:0016740">
    <property type="term" value="F:transferase activity"/>
    <property type="evidence" value="ECO:0007669"/>
    <property type="project" value="UniProtKB-KW"/>
</dbReference>
<dbReference type="SUPFAM" id="SSF52540">
    <property type="entry name" value="P-loop containing nucleoside triphosphate hydrolases"/>
    <property type="match status" value="1"/>
</dbReference>
<proteinExistence type="predicted"/>
<evidence type="ECO:0000313" key="2">
    <source>
        <dbReference type="EMBL" id="RMQ25488.1"/>
    </source>
</evidence>
<name>A0A3M4K857_9PSED</name>
<keyword evidence="2" id="KW-0808">Transferase</keyword>
<feature type="domain" description="Polymerase/histidinol phosphatase N-terminal" evidence="1">
    <location>
        <begin position="28"/>
        <end position="96"/>
    </location>
</feature>
<dbReference type="AlphaFoldDB" id="A0A3M4K857"/>
<evidence type="ECO:0000313" key="3">
    <source>
        <dbReference type="Proteomes" id="UP000269044"/>
    </source>
</evidence>
<sequence>MPQLRMIEAFQPNWLFFFVFKERRLKKIDLHMHTISTISDSHFEFSLEKLKEYVELAEIDAIAITNHDIFDLAQFNEICEAINCVVFPGIEINLDVGHLLLISENHDLEEFQLKTNEVAKKVIAIGDSINVDDLMRIFGNLNNYLLIPHYEKKPSLHAETIKRLKDVISAGEVDSPKKFVRMSKDETELIPVIFSDMRFYVGMTKFPTRQTYIDCGDISLKSLKFALRDRSKVSLSKLDGNSIFQVFEDGQCLSTGLNVILGARSSGKTETLTQINNICENVKYIPQFSLVQRDDTNYEKEFNADVTRKKSIFSDKHLAPFKTVLDDVLSIDTEINKRRVADYLDTLMKSAEEAQKFDSFSRASLFNETLFDLGEHTSLTELVGSVRQMIENIEFRDIIDKYIDTDALKALACELIVILWSKAYERKKKSLVNDIIREAKSKLQLKTSATQIKDVDLYRVMFEHKKLLKFNEIAKLLQEEKIIYQESFQGFKVVCKQRAFQGAGEIKNVSGQKVAFSDVFRDYAHPAKYLSSLKANEAFTPSEFYKYFACIEYEILNKDGFKVSGGERSEFRLLQEIKDAQNFDFLLIDEPESSFDNLFLKSEVNQMLKEISKSMPVVIVTHNSVVGASIRADYIIYTAKEFEEKKIIYRRYSGHPSSKELISTDGKKINNFKVTMDSLEAGESAYMERNAGYENIKN</sequence>
<dbReference type="InterPro" id="IPR016195">
    <property type="entry name" value="Pol/histidinol_Pase-like"/>
</dbReference>
<dbReference type="SMART" id="SM00481">
    <property type="entry name" value="POLIIIAc"/>
    <property type="match status" value="1"/>
</dbReference>